<evidence type="ECO:0000313" key="3">
    <source>
        <dbReference type="Proteomes" id="UP001430953"/>
    </source>
</evidence>
<protein>
    <submittedName>
        <fullName evidence="2">Uncharacterized protein</fullName>
    </submittedName>
</protein>
<organism evidence="2 3">
    <name type="scientific">Cardiocondyla obscurior</name>
    <dbReference type="NCBI Taxonomy" id="286306"/>
    <lineage>
        <taxon>Eukaryota</taxon>
        <taxon>Metazoa</taxon>
        <taxon>Ecdysozoa</taxon>
        <taxon>Arthropoda</taxon>
        <taxon>Hexapoda</taxon>
        <taxon>Insecta</taxon>
        <taxon>Pterygota</taxon>
        <taxon>Neoptera</taxon>
        <taxon>Endopterygota</taxon>
        <taxon>Hymenoptera</taxon>
        <taxon>Apocrita</taxon>
        <taxon>Aculeata</taxon>
        <taxon>Formicoidea</taxon>
        <taxon>Formicidae</taxon>
        <taxon>Myrmicinae</taxon>
        <taxon>Cardiocondyla</taxon>
    </lineage>
</organism>
<gene>
    <name evidence="2" type="ORF">PUN28_003994</name>
</gene>
<evidence type="ECO:0000313" key="2">
    <source>
        <dbReference type="EMBL" id="KAL0128987.1"/>
    </source>
</evidence>
<accession>A0AAW2GND6</accession>
<proteinExistence type="predicted"/>
<comment type="caution">
    <text evidence="2">The sequence shown here is derived from an EMBL/GenBank/DDBJ whole genome shotgun (WGS) entry which is preliminary data.</text>
</comment>
<sequence length="138" mass="14688">MPVSSFIASDVSRRDGGGPDVNGGAVRNNRAPKVQSGIEILTGNLNQSWSRRINGDAVARQACLGILIEEGASFRCSEDTVRSKANVTKGVDEEHLDVDILRMASVEKGRKSTINRQVTANGNPPECTEGPIDSTSAH</sequence>
<keyword evidence="3" id="KW-1185">Reference proteome</keyword>
<dbReference type="EMBL" id="JADYXP020000003">
    <property type="protein sequence ID" value="KAL0128987.1"/>
    <property type="molecule type" value="Genomic_DNA"/>
</dbReference>
<feature type="region of interest" description="Disordered" evidence="1">
    <location>
        <begin position="112"/>
        <end position="138"/>
    </location>
</feature>
<dbReference type="Proteomes" id="UP001430953">
    <property type="component" value="Unassembled WGS sequence"/>
</dbReference>
<dbReference type="AlphaFoldDB" id="A0AAW2GND6"/>
<evidence type="ECO:0000256" key="1">
    <source>
        <dbReference type="SAM" id="MobiDB-lite"/>
    </source>
</evidence>
<feature type="region of interest" description="Disordered" evidence="1">
    <location>
        <begin position="1"/>
        <end position="29"/>
    </location>
</feature>
<feature type="compositionally biased region" description="Polar residues" evidence="1">
    <location>
        <begin position="112"/>
        <end position="122"/>
    </location>
</feature>
<reference evidence="2 3" key="1">
    <citation type="submission" date="2023-03" db="EMBL/GenBank/DDBJ databases">
        <title>High recombination rates correlate with genetic variation in Cardiocondyla obscurior ants.</title>
        <authorList>
            <person name="Errbii M."/>
        </authorList>
    </citation>
    <scope>NUCLEOTIDE SEQUENCE [LARGE SCALE GENOMIC DNA]</scope>
    <source>
        <strain evidence="2">Alpha-2009</strain>
        <tissue evidence="2">Whole body</tissue>
    </source>
</reference>
<name>A0AAW2GND6_9HYME</name>